<dbReference type="Gene3D" id="1.10.287.2720">
    <property type="match status" value="1"/>
</dbReference>
<dbReference type="EMBL" id="RBNI01000040">
    <property type="protein sequence ID" value="RUP52388.1"/>
    <property type="molecule type" value="Genomic_DNA"/>
</dbReference>
<dbReference type="InterPro" id="IPR018494">
    <property type="entry name" value="Oxysterol-bd_CS"/>
</dbReference>
<proteinExistence type="inferred from homology"/>
<dbReference type="GO" id="GO:0005829">
    <property type="term" value="C:cytosol"/>
    <property type="evidence" value="ECO:0007669"/>
    <property type="project" value="TreeGrafter"/>
</dbReference>
<reference evidence="4 5" key="1">
    <citation type="journal article" date="2018" name="New Phytol.">
        <title>Phylogenomics of Endogonaceae and evolution of mycorrhizas within Mucoromycota.</title>
        <authorList>
            <person name="Chang Y."/>
            <person name="Desiro A."/>
            <person name="Na H."/>
            <person name="Sandor L."/>
            <person name="Lipzen A."/>
            <person name="Clum A."/>
            <person name="Barry K."/>
            <person name="Grigoriev I.V."/>
            <person name="Martin F.M."/>
            <person name="Stajich J.E."/>
            <person name="Smith M.E."/>
            <person name="Bonito G."/>
            <person name="Spatafora J.W."/>
        </authorList>
    </citation>
    <scope>NUCLEOTIDE SEQUENCE [LARGE SCALE GENOMIC DNA]</scope>
    <source>
        <strain evidence="4 5">GMNB39</strain>
    </source>
</reference>
<dbReference type="InterPro" id="IPR037239">
    <property type="entry name" value="OSBP_sf"/>
</dbReference>
<dbReference type="Gene3D" id="3.30.70.3490">
    <property type="match status" value="1"/>
</dbReference>
<evidence type="ECO:0000256" key="2">
    <source>
        <dbReference type="RuleBase" id="RU003844"/>
    </source>
</evidence>
<dbReference type="GO" id="GO:0032934">
    <property type="term" value="F:sterol binding"/>
    <property type="evidence" value="ECO:0007669"/>
    <property type="project" value="TreeGrafter"/>
</dbReference>
<comment type="caution">
    <text evidence="4">The sequence shown here is derived from an EMBL/GenBank/DDBJ whole genome shotgun (WGS) entry which is preliminary data.</text>
</comment>
<dbReference type="GO" id="GO:0016020">
    <property type="term" value="C:membrane"/>
    <property type="evidence" value="ECO:0007669"/>
    <property type="project" value="TreeGrafter"/>
</dbReference>
<dbReference type="PANTHER" id="PTHR10972:SF102">
    <property type="entry name" value="OXYSTEROL-BINDING PROTEIN"/>
    <property type="match status" value="1"/>
</dbReference>
<feature type="region of interest" description="Disordered" evidence="3">
    <location>
        <begin position="370"/>
        <end position="394"/>
    </location>
</feature>
<comment type="similarity">
    <text evidence="1 2">Belongs to the OSBP family.</text>
</comment>
<name>A0A433DNC8_9FUNG</name>
<evidence type="ECO:0000313" key="4">
    <source>
        <dbReference type="EMBL" id="RUP52388.1"/>
    </source>
</evidence>
<dbReference type="AlphaFoldDB" id="A0A433DNC8"/>
<dbReference type="Pfam" id="PF01237">
    <property type="entry name" value="Oxysterol_BP"/>
    <property type="match status" value="2"/>
</dbReference>
<dbReference type="PANTHER" id="PTHR10972">
    <property type="entry name" value="OXYSTEROL-BINDING PROTEIN-RELATED"/>
    <property type="match status" value="1"/>
</dbReference>
<evidence type="ECO:0000313" key="5">
    <source>
        <dbReference type="Proteomes" id="UP000268093"/>
    </source>
</evidence>
<dbReference type="Proteomes" id="UP000268093">
    <property type="component" value="Unassembled WGS sequence"/>
</dbReference>
<dbReference type="OrthoDB" id="14833at2759"/>
<protein>
    <recommendedName>
        <fullName evidence="6">Oxysterol-binding protein</fullName>
    </recommendedName>
</protein>
<gene>
    <name evidence="4" type="ORF">BC936DRAFT_145233</name>
</gene>
<keyword evidence="5" id="KW-1185">Reference proteome</keyword>
<dbReference type="Gene3D" id="2.40.160.120">
    <property type="match status" value="1"/>
</dbReference>
<evidence type="ECO:0000256" key="3">
    <source>
        <dbReference type="SAM" id="MobiDB-lite"/>
    </source>
</evidence>
<dbReference type="SUPFAM" id="SSF144000">
    <property type="entry name" value="Oxysterol-binding protein-like"/>
    <property type="match status" value="1"/>
</dbReference>
<dbReference type="FunFam" id="1.10.287.2720:FF:000001">
    <property type="entry name" value="Oxysterol-binding OBPalpha"/>
    <property type="match status" value="1"/>
</dbReference>
<accession>A0A433DNC8</accession>
<organism evidence="4 5">
    <name type="scientific">Jimgerdemannia flammicorona</name>
    <dbReference type="NCBI Taxonomy" id="994334"/>
    <lineage>
        <taxon>Eukaryota</taxon>
        <taxon>Fungi</taxon>
        <taxon>Fungi incertae sedis</taxon>
        <taxon>Mucoromycota</taxon>
        <taxon>Mucoromycotina</taxon>
        <taxon>Endogonomycetes</taxon>
        <taxon>Endogonales</taxon>
        <taxon>Endogonaceae</taxon>
        <taxon>Jimgerdemannia</taxon>
    </lineage>
</organism>
<dbReference type="InterPro" id="IPR000648">
    <property type="entry name" value="Oxysterol-bd"/>
</dbReference>
<feature type="non-terminal residue" evidence="4">
    <location>
        <position position="1"/>
    </location>
</feature>
<dbReference type="GO" id="GO:0032541">
    <property type="term" value="C:cortical endoplasmic reticulum"/>
    <property type="evidence" value="ECO:0007669"/>
    <property type="project" value="TreeGrafter"/>
</dbReference>
<dbReference type="PROSITE" id="PS01013">
    <property type="entry name" value="OSBP"/>
    <property type="match status" value="1"/>
</dbReference>
<evidence type="ECO:0008006" key="6">
    <source>
        <dbReference type="Google" id="ProtNLM"/>
    </source>
</evidence>
<evidence type="ECO:0000256" key="1">
    <source>
        <dbReference type="ARBA" id="ARBA00008842"/>
    </source>
</evidence>
<sequence length="453" mass="51925">HLSIVCLAYGWIRRYLIIGRNGWSFLARDLSRPICNPSLLFSPFLITTTITIANPTKTTMAEKADSADCTEVLEDDSKSILLALIGQLRMGMDLHRVTLPTFVLEPRSMLERITDFMVHPDLLMTVHKIEDPVQRFVDVVRYYLSGWHIKPKGVKKPYNPILGELFRCRYNYSDGTQAFYVSEQVSHHPPISAYYFASPENQTIIAGDLRPKSRFLGNSAATLMQGASHIIFTNRDNERYDIVMPNVYARGILFGTMTLELGDNSTVRCERSDLICELEFKTKGFFSGAYNSVFGKIKRESTGEVLYELSGRWTDVLYIKMHRASNKNVLFDVNTAQIHPKIVSPEAEQEPNESRRLWSKVTTAIRERDMEGATNEKTRIEDNQRNETRAREQEGVEWKPRYFDIVNDDFPFKLANISFTDPKAAKNQIENFIFSKHEEGFQSPTSSHGSSFR</sequence>